<dbReference type="InterPro" id="IPR002797">
    <property type="entry name" value="Polysacc_synth"/>
</dbReference>
<accession>W8LA94</accession>
<organism evidence="8 9">
    <name type="scientific">Ectothiorhodospira haloalkaliphila</name>
    <dbReference type="NCBI Taxonomy" id="421628"/>
    <lineage>
        <taxon>Bacteria</taxon>
        <taxon>Pseudomonadati</taxon>
        <taxon>Pseudomonadota</taxon>
        <taxon>Gammaproteobacteria</taxon>
        <taxon>Chromatiales</taxon>
        <taxon>Ectothiorhodospiraceae</taxon>
        <taxon>Ectothiorhodospira</taxon>
    </lineage>
</organism>
<sequence length="420" mass="44106">MIRPLVLLVASGLAALMALAATVLVARSFGAAAFGFYATCLAAFALLAPLLSMGLGKLVLRRQVRDCSGEGAGLLRVGIPLILLAALGMAALFVGLGPVLFAVEPLWFLLMAAALPALALQEPTKGVLQAHRRDLALAGWQLLQPGVRLAAVLAALAGAWGFSGYLVAFAVGEWISVAVALLLATAFVRRTAASQAGALPRPRLRGALAEGAPFALSAVLYTVYYQSDIIMLSLLAGLEAAGQYKAAFVFLAGAYLLPSAFFQSYWLPRVFGWWEEAGGASVLRRVPLALAGCLAFGVPLALGLHLAAEPLVTTLYGPDYAEAARALRLLALAALFHFTAMALGVFLVTERGVRFKVWAQLLCAGVNIGANLWLIPVMGVQGAVVATLLTEALLATTYGLALWAALRPLNKRMPKRHANP</sequence>
<feature type="transmembrane region" description="Helical" evidence="6">
    <location>
        <begin position="166"/>
        <end position="188"/>
    </location>
</feature>
<evidence type="ECO:0000256" key="5">
    <source>
        <dbReference type="ARBA" id="ARBA00023136"/>
    </source>
</evidence>
<feature type="chain" id="PRO_5004910721" evidence="7">
    <location>
        <begin position="21"/>
        <end position="420"/>
    </location>
</feature>
<dbReference type="HOGENOM" id="CLU_662061_0_0_6"/>
<name>W8LA94_9GAMM</name>
<dbReference type="Proteomes" id="UP000019442">
    <property type="component" value="Chromosome"/>
</dbReference>
<dbReference type="RefSeq" id="WP_025282189.1">
    <property type="nucleotide sequence ID" value="NZ_CP007268.1"/>
</dbReference>
<proteinExistence type="predicted"/>
<dbReference type="PANTHER" id="PTHR30250:SF11">
    <property type="entry name" value="O-ANTIGEN TRANSPORTER-RELATED"/>
    <property type="match status" value="1"/>
</dbReference>
<feature type="transmembrane region" description="Helical" evidence="6">
    <location>
        <begin position="327"/>
        <end position="348"/>
    </location>
</feature>
<evidence type="ECO:0000313" key="8">
    <source>
        <dbReference type="EMBL" id="AHK80730.1"/>
    </source>
</evidence>
<evidence type="ECO:0000256" key="3">
    <source>
        <dbReference type="ARBA" id="ARBA00022692"/>
    </source>
</evidence>
<dbReference type="OrthoDB" id="103403at2"/>
<feature type="transmembrane region" description="Helical" evidence="6">
    <location>
        <begin position="382"/>
        <end position="406"/>
    </location>
</feature>
<keyword evidence="7" id="KW-0732">Signal</keyword>
<feature type="transmembrane region" description="Helical" evidence="6">
    <location>
        <begin position="246"/>
        <end position="267"/>
    </location>
</feature>
<keyword evidence="3 6" id="KW-0812">Transmembrane</keyword>
<feature type="transmembrane region" description="Helical" evidence="6">
    <location>
        <begin position="208"/>
        <end position="226"/>
    </location>
</feature>
<gene>
    <name evidence="8" type="ORF">M911_11655</name>
</gene>
<keyword evidence="2" id="KW-1003">Cell membrane</keyword>
<evidence type="ECO:0000256" key="6">
    <source>
        <dbReference type="SAM" id="Phobius"/>
    </source>
</evidence>
<evidence type="ECO:0000256" key="1">
    <source>
        <dbReference type="ARBA" id="ARBA00004651"/>
    </source>
</evidence>
<protein>
    <submittedName>
        <fullName evidence="8">Uncharacterized protein</fullName>
    </submittedName>
</protein>
<feature type="transmembrane region" description="Helical" evidence="6">
    <location>
        <begin position="99"/>
        <end position="120"/>
    </location>
</feature>
<comment type="subcellular location">
    <subcellularLocation>
        <location evidence="1">Cell membrane</location>
        <topology evidence="1">Multi-pass membrane protein</topology>
    </subcellularLocation>
</comment>
<dbReference type="PANTHER" id="PTHR30250">
    <property type="entry name" value="PST FAMILY PREDICTED COLANIC ACID TRANSPORTER"/>
    <property type="match status" value="1"/>
</dbReference>
<reference evidence="9" key="2">
    <citation type="submission" date="2014-02" db="EMBL/GenBank/DDBJ databases">
        <title>Draft Genome Sequence of extremely halophilic bacteria Halorhodospira halochloris.</title>
        <authorList>
            <person name="Singh K.S."/>
        </authorList>
    </citation>
    <scope>NUCLEOTIDE SEQUENCE [LARGE SCALE GENOMIC DNA]</scope>
    <source>
        <strain evidence="9">A</strain>
    </source>
</reference>
<keyword evidence="5 6" id="KW-0472">Membrane</keyword>
<dbReference type="GO" id="GO:0005886">
    <property type="term" value="C:plasma membrane"/>
    <property type="evidence" value="ECO:0007669"/>
    <property type="project" value="UniProtKB-SubCell"/>
</dbReference>
<feature type="transmembrane region" description="Helical" evidence="6">
    <location>
        <begin position="30"/>
        <end position="52"/>
    </location>
</feature>
<evidence type="ECO:0000256" key="2">
    <source>
        <dbReference type="ARBA" id="ARBA00022475"/>
    </source>
</evidence>
<dbReference type="EMBL" id="CP007268">
    <property type="protein sequence ID" value="AHK80730.1"/>
    <property type="molecule type" value="Genomic_DNA"/>
</dbReference>
<feature type="signal peptide" evidence="7">
    <location>
        <begin position="1"/>
        <end position="20"/>
    </location>
</feature>
<dbReference type="InterPro" id="IPR050833">
    <property type="entry name" value="Poly_Biosynth_Transport"/>
</dbReference>
<evidence type="ECO:0000256" key="4">
    <source>
        <dbReference type="ARBA" id="ARBA00022989"/>
    </source>
</evidence>
<dbReference type="KEGG" id="hhc:M911_11655"/>
<keyword evidence="9" id="KW-1185">Reference proteome</keyword>
<reference evidence="8 9" key="1">
    <citation type="journal article" date="2014" name="J Genomics">
        <title>Draft Genome Sequence of the Extremely Halophilic Phototrophic Purple Sulfur Bacterium Halorhodospira halochloris.</title>
        <authorList>
            <person name="Singh K.S."/>
            <person name="Kirksey J."/>
            <person name="Hoff W.D."/>
            <person name="Deole R."/>
        </authorList>
    </citation>
    <scope>NUCLEOTIDE SEQUENCE [LARGE SCALE GENOMIC DNA]</scope>
    <source>
        <strain evidence="8 9">A</strain>
    </source>
</reference>
<evidence type="ECO:0000313" key="9">
    <source>
        <dbReference type="Proteomes" id="UP000019442"/>
    </source>
</evidence>
<feature type="transmembrane region" description="Helical" evidence="6">
    <location>
        <begin position="73"/>
        <end position="93"/>
    </location>
</feature>
<dbReference type="Pfam" id="PF01943">
    <property type="entry name" value="Polysacc_synt"/>
    <property type="match status" value="1"/>
</dbReference>
<dbReference type="AlphaFoldDB" id="W8LA94"/>
<keyword evidence="4 6" id="KW-1133">Transmembrane helix</keyword>
<feature type="transmembrane region" description="Helical" evidence="6">
    <location>
        <begin position="288"/>
        <end position="307"/>
    </location>
</feature>
<feature type="transmembrane region" description="Helical" evidence="6">
    <location>
        <begin position="140"/>
        <end position="160"/>
    </location>
</feature>
<feature type="transmembrane region" description="Helical" evidence="6">
    <location>
        <begin position="357"/>
        <end position="376"/>
    </location>
</feature>
<evidence type="ECO:0000256" key="7">
    <source>
        <dbReference type="SAM" id="SignalP"/>
    </source>
</evidence>